<dbReference type="OrthoDB" id="3210378at2759"/>
<gene>
    <name evidence="1" type="ORF">EK21DRAFT_114216</name>
</gene>
<accession>A0A9P4H6T6</accession>
<organism evidence="1 2">
    <name type="scientific">Setomelanomma holmii</name>
    <dbReference type="NCBI Taxonomy" id="210430"/>
    <lineage>
        <taxon>Eukaryota</taxon>
        <taxon>Fungi</taxon>
        <taxon>Dikarya</taxon>
        <taxon>Ascomycota</taxon>
        <taxon>Pezizomycotina</taxon>
        <taxon>Dothideomycetes</taxon>
        <taxon>Pleosporomycetidae</taxon>
        <taxon>Pleosporales</taxon>
        <taxon>Pleosporineae</taxon>
        <taxon>Phaeosphaeriaceae</taxon>
        <taxon>Setomelanomma</taxon>
    </lineage>
</organism>
<name>A0A9P4H6T6_9PLEO</name>
<evidence type="ECO:0008006" key="3">
    <source>
        <dbReference type="Google" id="ProtNLM"/>
    </source>
</evidence>
<reference evidence="1" key="1">
    <citation type="journal article" date="2020" name="Stud. Mycol.">
        <title>101 Dothideomycetes genomes: a test case for predicting lifestyles and emergence of pathogens.</title>
        <authorList>
            <person name="Haridas S."/>
            <person name="Albert R."/>
            <person name="Binder M."/>
            <person name="Bloem J."/>
            <person name="Labutti K."/>
            <person name="Salamov A."/>
            <person name="Andreopoulos B."/>
            <person name="Baker S."/>
            <person name="Barry K."/>
            <person name="Bills G."/>
            <person name="Bluhm B."/>
            <person name="Cannon C."/>
            <person name="Castanera R."/>
            <person name="Culley D."/>
            <person name="Daum C."/>
            <person name="Ezra D."/>
            <person name="Gonzalez J."/>
            <person name="Henrissat B."/>
            <person name="Kuo A."/>
            <person name="Liang C."/>
            <person name="Lipzen A."/>
            <person name="Lutzoni F."/>
            <person name="Magnuson J."/>
            <person name="Mondo S."/>
            <person name="Nolan M."/>
            <person name="Ohm R."/>
            <person name="Pangilinan J."/>
            <person name="Park H.-J."/>
            <person name="Ramirez L."/>
            <person name="Alfaro M."/>
            <person name="Sun H."/>
            <person name="Tritt A."/>
            <person name="Yoshinaga Y."/>
            <person name="Zwiers L.-H."/>
            <person name="Turgeon B."/>
            <person name="Goodwin S."/>
            <person name="Spatafora J."/>
            <person name="Crous P."/>
            <person name="Grigoriev I."/>
        </authorList>
    </citation>
    <scope>NUCLEOTIDE SEQUENCE</scope>
    <source>
        <strain evidence="1">CBS 110217</strain>
    </source>
</reference>
<sequence length="714" mass="79718">MLRLLAPRKVNNEHKSVDVYEPTRVKTTKSADKRQTAKPFSLSITTTLRSRDEPAIKSGITDGGASTTYTAWNVPHLTKTPWELERNKKYSSWRKSKIEEYRLPAHFFQKLPKAVYECIIAQLEHIHLRHDHACASCYLRDLYNLSLVSRAWDKLTTTPMYSKVILLANEDHAKVPKLKIRGTSRLKLLRRTLRERSALARCVREIHMVGFQELYENATIDREEIVNLVASMVVACPFLERVIGFHLPYTHNFDRLSHALSKRTNLRERVWLLSDQNAELSDGEDEDLGGYYLAACDPTERFLELNSKQPLLTTLVLHQGNNSPSAALNYRSIVGTFRQFPALQHLAISGLAANSFTNMTLNALPPKLRSLRLENLPGINDKGIQRFATSHLAGLIETFTLINLEVSSLLTISNILTPHFSNLKYITLAQQRAPTLSSRHSMSKLDLASPTLQDIHWEIRSEAGPLSTLPSSDSVDQSEEASFPFSNTEPICCLATALLAEGIKNGAFPSLRRIRVPHDPQGIMQALCKPLATALLPSDTSLFLSSPRISALLEQKVLNAFKEQDSPFGIPLSQRADSAIETPTSSTSFSSSALTPARSRLAAQSRILATRKDALMTVRVFDPDGEVQINKVIKGFVGEVRSNINYELRADRGRTLSGPTDDASDRNEWITNIEDLVGEPNPNSKAIREPSWGSCGHPVSGRIGARTIMVDELF</sequence>
<comment type="caution">
    <text evidence="1">The sequence shown here is derived from an EMBL/GenBank/DDBJ whole genome shotgun (WGS) entry which is preliminary data.</text>
</comment>
<protein>
    <recommendedName>
        <fullName evidence="3">F-box domain-containing protein</fullName>
    </recommendedName>
</protein>
<dbReference type="AlphaFoldDB" id="A0A9P4H6T6"/>
<evidence type="ECO:0000313" key="2">
    <source>
        <dbReference type="Proteomes" id="UP000799777"/>
    </source>
</evidence>
<dbReference type="EMBL" id="ML978218">
    <property type="protein sequence ID" value="KAF2028012.1"/>
    <property type="molecule type" value="Genomic_DNA"/>
</dbReference>
<dbReference type="Proteomes" id="UP000799777">
    <property type="component" value="Unassembled WGS sequence"/>
</dbReference>
<keyword evidence="2" id="KW-1185">Reference proteome</keyword>
<dbReference type="SUPFAM" id="SSF52047">
    <property type="entry name" value="RNI-like"/>
    <property type="match status" value="1"/>
</dbReference>
<evidence type="ECO:0000313" key="1">
    <source>
        <dbReference type="EMBL" id="KAF2028012.1"/>
    </source>
</evidence>
<dbReference type="InterPro" id="IPR032675">
    <property type="entry name" value="LRR_dom_sf"/>
</dbReference>
<dbReference type="Gene3D" id="3.80.10.10">
    <property type="entry name" value="Ribonuclease Inhibitor"/>
    <property type="match status" value="1"/>
</dbReference>
<proteinExistence type="predicted"/>